<feature type="transmembrane region" description="Helical" evidence="1">
    <location>
        <begin position="280"/>
        <end position="313"/>
    </location>
</feature>
<keyword evidence="4" id="KW-1185">Reference proteome</keyword>
<evidence type="ECO:0000313" key="3">
    <source>
        <dbReference type="EMBL" id="KYG73471.1"/>
    </source>
</evidence>
<organism evidence="3 4">
    <name type="scientific">Roseivirga spongicola</name>
    <dbReference type="NCBI Taxonomy" id="333140"/>
    <lineage>
        <taxon>Bacteria</taxon>
        <taxon>Pseudomonadati</taxon>
        <taxon>Bacteroidota</taxon>
        <taxon>Cytophagia</taxon>
        <taxon>Cytophagales</taxon>
        <taxon>Roseivirgaceae</taxon>
        <taxon>Roseivirga</taxon>
    </lineage>
</organism>
<sequence length="380" mass="43099">MYKKYVVYIAVPEVKKMNLAKQKNKKDNSTMSSSISIVIAAHVLDSKLRRCLNAVSSYSTENLAEVVLVLDGIDRANQFFDNVDSTDLKVISLDKSYGPAYARNIGASQARADVLFFLDSDVEISADTLSKVADHFLSPNAPDALIGSYDDEPAETSVVSRFRNLLHYYTHQQASDEASTFWGACGAIRKDAFVQIGGFNTDFSKPSVEDIELGYRLKLKGYRIKLNKELQVKHLKKWSFKSMVETDVFLRAKPWTELLFQYKQWGKRDLNVKNSERAAVFILCMLLISLGFGLFYTYALFLSLAFFLILLVIKRNVYFFLSKHFRQQLPIVIILHWTYLISGAFGLVLGLVSHFFKGQKQNSVSFADSSLIYDTTKPKV</sequence>
<accession>A0A150X416</accession>
<dbReference type="InterPro" id="IPR001173">
    <property type="entry name" value="Glyco_trans_2-like"/>
</dbReference>
<feature type="transmembrane region" description="Helical" evidence="1">
    <location>
        <begin position="334"/>
        <end position="356"/>
    </location>
</feature>
<dbReference type="STRING" id="333140.AWW68_12315"/>
<keyword evidence="1" id="KW-0812">Transmembrane</keyword>
<dbReference type="PANTHER" id="PTHR43685">
    <property type="entry name" value="GLYCOSYLTRANSFERASE"/>
    <property type="match status" value="1"/>
</dbReference>
<dbReference type="InterPro" id="IPR050834">
    <property type="entry name" value="Glycosyltransf_2"/>
</dbReference>
<dbReference type="Gene3D" id="3.90.550.10">
    <property type="entry name" value="Spore Coat Polysaccharide Biosynthesis Protein SpsA, Chain A"/>
    <property type="match status" value="1"/>
</dbReference>
<gene>
    <name evidence="3" type="ORF">AWW68_12315</name>
</gene>
<dbReference type="RefSeq" id="WP_068221827.1">
    <property type="nucleotide sequence ID" value="NZ_CP139724.1"/>
</dbReference>
<feature type="domain" description="Glycosyltransferase 2-like" evidence="2">
    <location>
        <begin position="36"/>
        <end position="195"/>
    </location>
</feature>
<dbReference type="Pfam" id="PF00535">
    <property type="entry name" value="Glycos_transf_2"/>
    <property type="match status" value="1"/>
</dbReference>
<name>A0A150X416_9BACT</name>
<protein>
    <recommendedName>
        <fullName evidence="2">Glycosyltransferase 2-like domain-containing protein</fullName>
    </recommendedName>
</protein>
<proteinExistence type="predicted"/>
<dbReference type="PANTHER" id="PTHR43685:SF3">
    <property type="entry name" value="SLR2126 PROTEIN"/>
    <property type="match status" value="1"/>
</dbReference>
<dbReference type="AlphaFoldDB" id="A0A150X416"/>
<keyword evidence="1" id="KW-0472">Membrane</keyword>
<dbReference type="InterPro" id="IPR029044">
    <property type="entry name" value="Nucleotide-diphossugar_trans"/>
</dbReference>
<reference evidence="3 4" key="1">
    <citation type="submission" date="2016-01" db="EMBL/GenBank/DDBJ databases">
        <title>Genome sequencing of Roseivirga spongicola UST030701-084.</title>
        <authorList>
            <person name="Selvaratnam C."/>
            <person name="Thevarajoo S."/>
            <person name="Goh K.M."/>
            <person name="Ee R."/>
            <person name="Chan K.-G."/>
            <person name="Chong C.S."/>
        </authorList>
    </citation>
    <scope>NUCLEOTIDE SEQUENCE [LARGE SCALE GENOMIC DNA]</scope>
    <source>
        <strain evidence="3 4">UST030701-084</strain>
    </source>
</reference>
<evidence type="ECO:0000256" key="1">
    <source>
        <dbReference type="SAM" id="Phobius"/>
    </source>
</evidence>
<dbReference type="EMBL" id="LRPC01000028">
    <property type="protein sequence ID" value="KYG73471.1"/>
    <property type="molecule type" value="Genomic_DNA"/>
</dbReference>
<dbReference type="OrthoDB" id="6307329at2"/>
<dbReference type="Proteomes" id="UP000075606">
    <property type="component" value="Unassembled WGS sequence"/>
</dbReference>
<evidence type="ECO:0000259" key="2">
    <source>
        <dbReference type="Pfam" id="PF00535"/>
    </source>
</evidence>
<dbReference type="SUPFAM" id="SSF53448">
    <property type="entry name" value="Nucleotide-diphospho-sugar transferases"/>
    <property type="match status" value="1"/>
</dbReference>
<comment type="caution">
    <text evidence="3">The sequence shown here is derived from an EMBL/GenBank/DDBJ whole genome shotgun (WGS) entry which is preliminary data.</text>
</comment>
<keyword evidence="1" id="KW-1133">Transmembrane helix</keyword>
<evidence type="ECO:0000313" key="4">
    <source>
        <dbReference type="Proteomes" id="UP000075606"/>
    </source>
</evidence>